<comment type="subcellular location">
    <subcellularLocation>
        <location evidence="1">Membrane</location>
        <topology evidence="1">Multi-pass membrane protein</topology>
    </subcellularLocation>
</comment>
<keyword evidence="4 5" id="KW-0472">Membrane</keyword>
<dbReference type="PANTHER" id="PTHR43077">
    <property type="entry name" value="TRANSPORT PERMEASE YVFS-RELATED"/>
    <property type="match status" value="1"/>
</dbReference>
<feature type="transmembrane region" description="Helical" evidence="5">
    <location>
        <begin position="108"/>
        <end position="135"/>
    </location>
</feature>
<evidence type="ECO:0000256" key="3">
    <source>
        <dbReference type="ARBA" id="ARBA00022989"/>
    </source>
</evidence>
<feature type="transmembrane region" description="Helical" evidence="5">
    <location>
        <begin position="147"/>
        <end position="169"/>
    </location>
</feature>
<dbReference type="OrthoDB" id="5170073at2"/>
<keyword evidence="2 5" id="KW-0812">Transmembrane</keyword>
<organism evidence="7 8">
    <name type="scientific">Candidatus Desulfosporosinus infrequens</name>
    <dbReference type="NCBI Taxonomy" id="2043169"/>
    <lineage>
        <taxon>Bacteria</taxon>
        <taxon>Bacillati</taxon>
        <taxon>Bacillota</taxon>
        <taxon>Clostridia</taxon>
        <taxon>Eubacteriales</taxon>
        <taxon>Desulfitobacteriaceae</taxon>
        <taxon>Desulfosporosinus</taxon>
    </lineage>
</organism>
<feature type="transmembrane region" description="Helical" evidence="5">
    <location>
        <begin position="62"/>
        <end position="88"/>
    </location>
</feature>
<name>A0A2U3KP05_9FIRM</name>
<protein>
    <recommendedName>
        <fullName evidence="6">ABC-2 type transporter transmembrane domain-containing protein</fullName>
    </recommendedName>
</protein>
<evidence type="ECO:0000313" key="7">
    <source>
        <dbReference type="EMBL" id="SPF41354.1"/>
    </source>
</evidence>
<evidence type="ECO:0000256" key="4">
    <source>
        <dbReference type="ARBA" id="ARBA00023136"/>
    </source>
</evidence>
<feature type="transmembrane region" description="Helical" evidence="5">
    <location>
        <begin position="235"/>
        <end position="253"/>
    </location>
</feature>
<keyword evidence="3 5" id="KW-1133">Transmembrane helix</keyword>
<evidence type="ECO:0000259" key="6">
    <source>
        <dbReference type="Pfam" id="PF01061"/>
    </source>
</evidence>
<reference evidence="8" key="1">
    <citation type="submission" date="2018-02" db="EMBL/GenBank/DDBJ databases">
        <authorList>
            <person name="Hausmann B."/>
        </authorList>
    </citation>
    <scope>NUCLEOTIDE SEQUENCE [LARGE SCALE GENOMIC DNA]</scope>
    <source>
        <strain evidence="8">Peat soil MAG SbF1</strain>
    </source>
</reference>
<feature type="domain" description="ABC-2 type transporter transmembrane" evidence="6">
    <location>
        <begin position="61"/>
        <end position="222"/>
    </location>
</feature>
<sequence length="259" mass="28919">MAVALLKIKRLKRDRKNRSFQLARKKMATLLDEGLLSFYQKYSIAKSLQIEKVFTVKNQVDWINIIAIAILLMAAVLGGMFNVLYYFFKEKKYGTLIEYHLSPSFPIASLFARIINALAMSFLAALINGILIYLITGLNLLTANADIILPLILISLFYILVAVVLTIMVSNFEGAAVISMVSVIVLWFLSGGLVSTQNMTGISKSISYFIPNSYALGIMNSTILGENTGYTLMDYGILSLFTGVMLFMAINVYKKKIWD</sequence>
<dbReference type="GO" id="GO:0140359">
    <property type="term" value="F:ABC-type transporter activity"/>
    <property type="evidence" value="ECO:0007669"/>
    <property type="project" value="InterPro"/>
</dbReference>
<evidence type="ECO:0000313" key="8">
    <source>
        <dbReference type="Proteomes" id="UP000238916"/>
    </source>
</evidence>
<dbReference type="InterPro" id="IPR051328">
    <property type="entry name" value="T7SS_ABC-Transporter"/>
</dbReference>
<feature type="transmembrane region" description="Helical" evidence="5">
    <location>
        <begin position="206"/>
        <end position="223"/>
    </location>
</feature>
<dbReference type="EMBL" id="OMOF01000166">
    <property type="protein sequence ID" value="SPF41354.1"/>
    <property type="molecule type" value="Genomic_DNA"/>
</dbReference>
<feature type="transmembrane region" description="Helical" evidence="5">
    <location>
        <begin position="175"/>
        <end position="194"/>
    </location>
</feature>
<gene>
    <name evidence="7" type="ORF">SBF1_2480007</name>
</gene>
<proteinExistence type="predicted"/>
<evidence type="ECO:0000256" key="2">
    <source>
        <dbReference type="ARBA" id="ARBA00022692"/>
    </source>
</evidence>
<accession>A0A2U3KP05</accession>
<dbReference type="AlphaFoldDB" id="A0A2U3KP05"/>
<dbReference type="GO" id="GO:0016020">
    <property type="term" value="C:membrane"/>
    <property type="evidence" value="ECO:0007669"/>
    <property type="project" value="UniProtKB-SubCell"/>
</dbReference>
<dbReference type="InterPro" id="IPR013525">
    <property type="entry name" value="ABC2_TM"/>
</dbReference>
<evidence type="ECO:0000256" key="1">
    <source>
        <dbReference type="ARBA" id="ARBA00004141"/>
    </source>
</evidence>
<evidence type="ECO:0000256" key="5">
    <source>
        <dbReference type="SAM" id="Phobius"/>
    </source>
</evidence>
<dbReference type="Pfam" id="PF01061">
    <property type="entry name" value="ABC2_membrane"/>
    <property type="match status" value="1"/>
</dbReference>
<dbReference type="Proteomes" id="UP000238916">
    <property type="component" value="Unassembled WGS sequence"/>
</dbReference>
<dbReference type="PANTHER" id="PTHR43077:SF10">
    <property type="entry name" value="TRANSPORT PERMEASE PROTEIN"/>
    <property type="match status" value="1"/>
</dbReference>